<organism evidence="1 3">
    <name type="scientific">Perkinsus olseni</name>
    <name type="common">Perkinsus atlanticus</name>
    <dbReference type="NCBI Taxonomy" id="32597"/>
    <lineage>
        <taxon>Eukaryota</taxon>
        <taxon>Sar</taxon>
        <taxon>Alveolata</taxon>
        <taxon>Perkinsozoa</taxon>
        <taxon>Perkinsea</taxon>
        <taxon>Perkinsida</taxon>
        <taxon>Perkinsidae</taxon>
        <taxon>Perkinsus</taxon>
    </lineage>
</organism>
<evidence type="ECO:0000313" key="1">
    <source>
        <dbReference type="EMBL" id="KAF4668017.1"/>
    </source>
</evidence>
<dbReference type="EMBL" id="JABANN010000046">
    <property type="protein sequence ID" value="KAF4673606.1"/>
    <property type="molecule type" value="Genomic_DNA"/>
</dbReference>
<sequence length="285" mass="31491">MFNVVASTILVRAISEAATPLFGARNKTIAVPVDEGFTSVMVDDQEVELLVDSGSWDLIVIDGHWYEEKFGEGACGKPHSGCFFCPVEAPCDFGKEQTVTTTFADDVVIERIFRTGRLVLAGNEVTRFVYSIARLTGNATERSANGYFGLALRPPGSERFDSPLYQRSVLETLSQRNLIGRLSYTTRSNGKQDSPFLCGQVTLGDTIDESDLSNYMFPQWTDDGIHHRAFAAVSVLSVEVLHPRRVARGSRPAKSFQDFSGRRNQSAFRALIDTGFTGLRKSRKS</sequence>
<dbReference type="SUPFAM" id="SSF50630">
    <property type="entry name" value="Acid proteases"/>
    <property type="match status" value="1"/>
</dbReference>
<evidence type="ECO:0000313" key="2">
    <source>
        <dbReference type="EMBL" id="KAF4673606.1"/>
    </source>
</evidence>
<proteinExistence type="predicted"/>
<protein>
    <submittedName>
        <fullName evidence="1">Uncharacterized protein</fullName>
    </submittedName>
</protein>
<name>A0A7J6M977_PEROL</name>
<reference evidence="3 4" key="1">
    <citation type="submission" date="2020-04" db="EMBL/GenBank/DDBJ databases">
        <title>Perkinsus olseni comparative genomics.</title>
        <authorList>
            <person name="Bogema D.R."/>
        </authorList>
    </citation>
    <scope>NUCLEOTIDE SEQUENCE [LARGE SCALE GENOMIC DNA]</scope>
    <source>
        <strain evidence="1">ATCC PRA-179</strain>
        <strain evidence="2">ATCC PRA-31</strain>
    </source>
</reference>
<comment type="caution">
    <text evidence="1">The sequence shown here is derived from an EMBL/GenBank/DDBJ whole genome shotgun (WGS) entry which is preliminary data.</text>
</comment>
<dbReference type="InterPro" id="IPR021109">
    <property type="entry name" value="Peptidase_aspartic_dom_sf"/>
</dbReference>
<accession>A0A7J6M977</accession>
<dbReference type="EMBL" id="JABAHT010000044">
    <property type="protein sequence ID" value="KAF4668017.1"/>
    <property type="molecule type" value="Genomic_DNA"/>
</dbReference>
<dbReference type="Proteomes" id="UP000570595">
    <property type="component" value="Unassembled WGS sequence"/>
</dbReference>
<evidence type="ECO:0000313" key="4">
    <source>
        <dbReference type="Proteomes" id="UP000572268"/>
    </source>
</evidence>
<dbReference type="Proteomes" id="UP000572268">
    <property type="component" value="Unassembled WGS sequence"/>
</dbReference>
<evidence type="ECO:0000313" key="3">
    <source>
        <dbReference type="Proteomes" id="UP000570595"/>
    </source>
</evidence>
<dbReference type="AlphaFoldDB" id="A0A7J6M977"/>
<gene>
    <name evidence="2" type="ORF">FOL46_006830</name>
    <name evidence="1" type="ORF">FOZ61_007316</name>
</gene>